<dbReference type="PANTHER" id="PTHR23131:SF4">
    <property type="entry name" value="METALLO-BETA-LACTAMASE SUPERFAMILY POTEIN"/>
    <property type="match status" value="1"/>
</dbReference>
<gene>
    <name evidence="2" type="ORF">FOZ74_00670</name>
</gene>
<dbReference type="InterPro" id="IPR001279">
    <property type="entry name" value="Metallo-B-lactamas"/>
</dbReference>
<protein>
    <submittedName>
        <fullName evidence="2">MBL fold metallo-hydrolase</fullName>
    </submittedName>
</protein>
<dbReference type="InterPro" id="IPR048933">
    <property type="entry name" value="B_lactamase-like_C"/>
</dbReference>
<keyword evidence="2" id="KW-0378">Hydrolase</keyword>
<keyword evidence="3" id="KW-1185">Reference proteome</keyword>
<name>A0A5B8RV76_9BURK</name>
<proteinExistence type="predicted"/>
<dbReference type="Pfam" id="PF21221">
    <property type="entry name" value="B_lactamase-like_C"/>
    <property type="match status" value="1"/>
</dbReference>
<evidence type="ECO:0000259" key="1">
    <source>
        <dbReference type="SMART" id="SM00849"/>
    </source>
</evidence>
<dbReference type="CDD" id="cd07725">
    <property type="entry name" value="TTHA1429-like_MBL-fold"/>
    <property type="match status" value="1"/>
</dbReference>
<dbReference type="OrthoDB" id="2971563at2"/>
<accession>A0A5B8RV76</accession>
<dbReference type="Gene3D" id="3.60.15.10">
    <property type="entry name" value="Ribonuclease Z/Hydroxyacylglutathione hydrolase-like"/>
    <property type="match status" value="1"/>
</dbReference>
<sequence>MSKQTAAAAQPQGLSYPCGEAPGLGEVSEVADGVYWIRMPLPYSLNHINLWALRDGEGWALVDTGIWSTVTLDAWRALFAGALGGPVTRVFITHMHPDHIGMAGWLTRKFGCRLWISRLEYLSCRALVADTGREAPEDAIDFYRRAGWDDEAIETYKTRFGGFGKTIYTMPDSFRRLTDGEEIDIGGYRWRVVMGRGHSPEHACLYCPERKLLVSGDQVLAGISSNVSVYPTEPDADPLGDWLASLEKLRREVADDVLVLPAHNRPFRGLHERLAQLARSHQESLARLRQALGEPRRVVDVFGALFARPVTADQILMGLATGEALAHLNYLLVRGEVQARQGEDGCTWYQRRAA</sequence>
<dbReference type="InterPro" id="IPR050662">
    <property type="entry name" value="Sec-metab_biosynth-thioest"/>
</dbReference>
<dbReference type="Gene3D" id="1.10.10.10">
    <property type="entry name" value="Winged helix-like DNA-binding domain superfamily/Winged helix DNA-binding domain"/>
    <property type="match status" value="1"/>
</dbReference>
<dbReference type="RefSeq" id="WP_146911198.1">
    <property type="nucleotide sequence ID" value="NZ_CP042344.1"/>
</dbReference>
<dbReference type="SMART" id="SM00849">
    <property type="entry name" value="Lactamase_B"/>
    <property type="match status" value="1"/>
</dbReference>
<dbReference type="InterPro" id="IPR036866">
    <property type="entry name" value="RibonucZ/Hydroxyglut_hydro"/>
</dbReference>
<dbReference type="InterPro" id="IPR036388">
    <property type="entry name" value="WH-like_DNA-bd_sf"/>
</dbReference>
<dbReference type="AlphaFoldDB" id="A0A5B8RV76"/>
<evidence type="ECO:0000313" key="3">
    <source>
        <dbReference type="Proteomes" id="UP000321199"/>
    </source>
</evidence>
<dbReference type="Proteomes" id="UP000321199">
    <property type="component" value="Chromosome"/>
</dbReference>
<feature type="domain" description="Metallo-beta-lactamase" evidence="1">
    <location>
        <begin position="47"/>
        <end position="263"/>
    </location>
</feature>
<dbReference type="PANTHER" id="PTHR23131">
    <property type="entry name" value="ENDORIBONUCLEASE LACTB2"/>
    <property type="match status" value="1"/>
</dbReference>
<dbReference type="KEGG" id="cof:FOZ74_00670"/>
<dbReference type="Pfam" id="PF00753">
    <property type="entry name" value="Lactamase_B"/>
    <property type="match status" value="1"/>
</dbReference>
<evidence type="ECO:0000313" key="2">
    <source>
        <dbReference type="EMBL" id="QEA11677.1"/>
    </source>
</evidence>
<dbReference type="EMBL" id="CP042344">
    <property type="protein sequence ID" value="QEA11677.1"/>
    <property type="molecule type" value="Genomic_DNA"/>
</dbReference>
<dbReference type="SUPFAM" id="SSF56281">
    <property type="entry name" value="Metallo-hydrolase/oxidoreductase"/>
    <property type="match status" value="1"/>
</dbReference>
<dbReference type="GO" id="GO:0016787">
    <property type="term" value="F:hydrolase activity"/>
    <property type="evidence" value="ECO:0007669"/>
    <property type="project" value="UniProtKB-KW"/>
</dbReference>
<reference evidence="2 3" key="1">
    <citation type="submission" date="2019-07" db="EMBL/GenBank/DDBJ databases">
        <title>Complete genome sequence of Comamonas sp. NLF 7-7 isolated from livestock.</title>
        <authorList>
            <person name="Kim D.H."/>
            <person name="Kim J.G."/>
        </authorList>
    </citation>
    <scope>NUCLEOTIDE SEQUENCE [LARGE SCALE GENOMIC DNA]</scope>
    <source>
        <strain evidence="2 3">NLF 7-7</strain>
    </source>
</reference>
<organism evidence="2 3">
    <name type="scientific">Comamonas flocculans</name>
    <dbReference type="NCBI Taxonomy" id="2597701"/>
    <lineage>
        <taxon>Bacteria</taxon>
        <taxon>Pseudomonadati</taxon>
        <taxon>Pseudomonadota</taxon>
        <taxon>Betaproteobacteria</taxon>
        <taxon>Burkholderiales</taxon>
        <taxon>Comamonadaceae</taxon>
        <taxon>Comamonas</taxon>
    </lineage>
</organism>